<name>A0A4R3Z709_9GAMM</name>
<sequence length="203" mass="22427">MFILRTSPASPFGRKVIMVAAVVGLANDIIIEHADPMDPNDSLHQQNVLGKIPTLVLPGGQCLYDSRVIAEYLDDLAGGGNVIPAGEARWEVLRQQAVADGLMDAALLIAYEGRFRTKEQVSEKWVSHQQGKIRRALEFMATHYCIPVRESTAHLGEIAMAAALGYLDLRFNGDWRADFPGLVGWLDKYRQTVPSYDETAMKG</sequence>
<dbReference type="OrthoDB" id="8634103at2"/>
<keyword evidence="3" id="KW-1185">Reference proteome</keyword>
<evidence type="ECO:0000313" key="2">
    <source>
        <dbReference type="EMBL" id="TCW00285.1"/>
    </source>
</evidence>
<proteinExistence type="predicted"/>
<dbReference type="AlphaFoldDB" id="A0A4R3Z709"/>
<dbReference type="InterPro" id="IPR004045">
    <property type="entry name" value="Glutathione_S-Trfase_N"/>
</dbReference>
<dbReference type="RefSeq" id="WP_131863852.1">
    <property type="nucleotide sequence ID" value="NZ_SMCR01000001.1"/>
</dbReference>
<dbReference type="CDD" id="cd03205">
    <property type="entry name" value="GST_C_6"/>
    <property type="match status" value="1"/>
</dbReference>
<dbReference type="Proteomes" id="UP000295719">
    <property type="component" value="Unassembled WGS sequence"/>
</dbReference>
<dbReference type="Gene3D" id="1.20.1050.10">
    <property type="match status" value="1"/>
</dbReference>
<organism evidence="2 3">
    <name type="scientific">Biostraticola tofi</name>
    <dbReference type="NCBI Taxonomy" id="466109"/>
    <lineage>
        <taxon>Bacteria</taxon>
        <taxon>Pseudomonadati</taxon>
        <taxon>Pseudomonadota</taxon>
        <taxon>Gammaproteobacteria</taxon>
        <taxon>Enterobacterales</taxon>
        <taxon>Bruguierivoracaceae</taxon>
        <taxon>Biostraticola</taxon>
    </lineage>
</organism>
<dbReference type="InterPro" id="IPR036282">
    <property type="entry name" value="Glutathione-S-Trfase_C_sf"/>
</dbReference>
<dbReference type="SUPFAM" id="SSF52833">
    <property type="entry name" value="Thioredoxin-like"/>
    <property type="match status" value="1"/>
</dbReference>
<dbReference type="PROSITE" id="PS50404">
    <property type="entry name" value="GST_NTER"/>
    <property type="match status" value="1"/>
</dbReference>
<reference evidence="2 3" key="1">
    <citation type="submission" date="2019-03" db="EMBL/GenBank/DDBJ databases">
        <title>Genomic Encyclopedia of Type Strains, Phase IV (KMG-IV): sequencing the most valuable type-strain genomes for metagenomic binning, comparative biology and taxonomic classification.</title>
        <authorList>
            <person name="Goeker M."/>
        </authorList>
    </citation>
    <scope>NUCLEOTIDE SEQUENCE [LARGE SCALE GENOMIC DNA]</scope>
    <source>
        <strain evidence="2 3">DSM 19580</strain>
    </source>
</reference>
<evidence type="ECO:0000259" key="1">
    <source>
        <dbReference type="PROSITE" id="PS50404"/>
    </source>
</evidence>
<evidence type="ECO:0000313" key="3">
    <source>
        <dbReference type="Proteomes" id="UP000295719"/>
    </source>
</evidence>
<keyword evidence="2" id="KW-0808">Transferase</keyword>
<gene>
    <name evidence="2" type="ORF">EDC52_101634</name>
</gene>
<feature type="domain" description="GST N-terminal" evidence="1">
    <location>
        <begin position="1"/>
        <end position="81"/>
    </location>
</feature>
<dbReference type="GO" id="GO:0016740">
    <property type="term" value="F:transferase activity"/>
    <property type="evidence" value="ECO:0007669"/>
    <property type="project" value="UniProtKB-KW"/>
</dbReference>
<protein>
    <submittedName>
        <fullName evidence="2">Glutathione S-transferase</fullName>
    </submittedName>
</protein>
<dbReference type="Pfam" id="PF13409">
    <property type="entry name" value="GST_N_2"/>
    <property type="match status" value="1"/>
</dbReference>
<dbReference type="InterPro" id="IPR036249">
    <property type="entry name" value="Thioredoxin-like_sf"/>
</dbReference>
<dbReference type="Gene3D" id="3.40.30.10">
    <property type="entry name" value="Glutaredoxin"/>
    <property type="match status" value="1"/>
</dbReference>
<dbReference type="SUPFAM" id="SSF47616">
    <property type="entry name" value="GST C-terminal domain-like"/>
    <property type="match status" value="1"/>
</dbReference>
<accession>A0A4R3Z709</accession>
<dbReference type="EMBL" id="SMCR01000001">
    <property type="protein sequence ID" value="TCW00285.1"/>
    <property type="molecule type" value="Genomic_DNA"/>
</dbReference>
<comment type="caution">
    <text evidence="2">The sequence shown here is derived from an EMBL/GenBank/DDBJ whole genome shotgun (WGS) entry which is preliminary data.</text>
</comment>